<dbReference type="InterPro" id="IPR050951">
    <property type="entry name" value="Retrovirus_Pol_polyprotein"/>
</dbReference>
<dbReference type="InterPro" id="IPR041373">
    <property type="entry name" value="RT_RNaseH"/>
</dbReference>
<protein>
    <submittedName>
        <fullName evidence="8">Transposon Tf2-11 polyprotein</fullName>
    </submittedName>
</protein>
<dbReference type="PANTHER" id="PTHR37984:SF5">
    <property type="entry name" value="PROTEIN NYNRIN-LIKE"/>
    <property type="match status" value="1"/>
</dbReference>
<dbReference type="CDD" id="cd09274">
    <property type="entry name" value="RNase_HI_RT_Ty3"/>
    <property type="match status" value="1"/>
</dbReference>
<dbReference type="EMBL" id="CYGV01001956">
    <property type="protein sequence ID" value="CUA78235.1"/>
    <property type="molecule type" value="Genomic_DNA"/>
</dbReference>
<gene>
    <name evidence="8" type="ORF">RSOLAG22IIIB_06944</name>
</gene>
<keyword evidence="2" id="KW-0548">Nucleotidyltransferase</keyword>
<dbReference type="AlphaFoldDB" id="A0A0K6GI98"/>
<evidence type="ECO:0000256" key="2">
    <source>
        <dbReference type="ARBA" id="ARBA00022695"/>
    </source>
</evidence>
<evidence type="ECO:0000256" key="6">
    <source>
        <dbReference type="ARBA" id="ARBA00022918"/>
    </source>
</evidence>
<dbReference type="Proteomes" id="UP000044841">
    <property type="component" value="Unassembled WGS sequence"/>
</dbReference>
<dbReference type="Gene3D" id="3.30.70.270">
    <property type="match status" value="2"/>
</dbReference>
<proteinExistence type="predicted"/>
<reference evidence="8 9" key="1">
    <citation type="submission" date="2015-07" db="EMBL/GenBank/DDBJ databases">
        <authorList>
            <person name="Noorani M."/>
        </authorList>
    </citation>
    <scope>NUCLEOTIDE SEQUENCE [LARGE SCALE GENOMIC DNA]</scope>
    <source>
        <strain evidence="8">BBA 69670</strain>
    </source>
</reference>
<dbReference type="SUPFAM" id="SSF56672">
    <property type="entry name" value="DNA/RNA polymerases"/>
    <property type="match status" value="1"/>
</dbReference>
<dbReference type="GO" id="GO:0004519">
    <property type="term" value="F:endonuclease activity"/>
    <property type="evidence" value="ECO:0007669"/>
    <property type="project" value="UniProtKB-KW"/>
</dbReference>
<evidence type="ECO:0000256" key="5">
    <source>
        <dbReference type="ARBA" id="ARBA00022801"/>
    </source>
</evidence>
<dbReference type="PANTHER" id="PTHR37984">
    <property type="entry name" value="PROTEIN CBG26694"/>
    <property type="match status" value="1"/>
</dbReference>
<keyword evidence="6" id="KW-0695">RNA-directed DNA polymerase</keyword>
<organism evidence="8 9">
    <name type="scientific">Rhizoctonia solani</name>
    <dbReference type="NCBI Taxonomy" id="456999"/>
    <lineage>
        <taxon>Eukaryota</taxon>
        <taxon>Fungi</taxon>
        <taxon>Dikarya</taxon>
        <taxon>Basidiomycota</taxon>
        <taxon>Agaricomycotina</taxon>
        <taxon>Agaricomycetes</taxon>
        <taxon>Cantharellales</taxon>
        <taxon>Ceratobasidiaceae</taxon>
        <taxon>Rhizoctonia</taxon>
    </lineage>
</organism>
<keyword evidence="9" id="KW-1185">Reference proteome</keyword>
<dbReference type="CDD" id="cd01647">
    <property type="entry name" value="RT_LTR"/>
    <property type="match status" value="1"/>
</dbReference>
<accession>A0A0K6GI98</accession>
<evidence type="ECO:0000259" key="7">
    <source>
        <dbReference type="PROSITE" id="PS50878"/>
    </source>
</evidence>
<dbReference type="Gene3D" id="3.10.10.10">
    <property type="entry name" value="HIV Type 1 Reverse Transcriptase, subunit A, domain 1"/>
    <property type="match status" value="1"/>
</dbReference>
<evidence type="ECO:0000256" key="1">
    <source>
        <dbReference type="ARBA" id="ARBA00022679"/>
    </source>
</evidence>
<evidence type="ECO:0000313" key="8">
    <source>
        <dbReference type="EMBL" id="CUA78235.1"/>
    </source>
</evidence>
<feature type="domain" description="Reverse transcriptase" evidence="7">
    <location>
        <begin position="120"/>
        <end position="299"/>
    </location>
</feature>
<dbReference type="GO" id="GO:0003964">
    <property type="term" value="F:RNA-directed DNA polymerase activity"/>
    <property type="evidence" value="ECO:0007669"/>
    <property type="project" value="UniProtKB-KW"/>
</dbReference>
<dbReference type="InterPro" id="IPR000477">
    <property type="entry name" value="RT_dom"/>
</dbReference>
<dbReference type="Pfam" id="PF00078">
    <property type="entry name" value="RVT_1"/>
    <property type="match status" value="1"/>
</dbReference>
<sequence length="493" mass="57345">MLDGSSPDLVTHYLKIDFICEGRKPWLLEENPQINWKTGAINYETAKVADKQEADDHPIPQQYREFAKVFGEEEFNHLPPHRLYDIDIKLKEDAKLGHAPLYSMTPAESKELKEWLDKELAQGKITPSKSPIASPVMFVKKKDGSLHLVVDYRKLNKATKKNSYPLPRQDHLLAKIQGTKIFTKLDLRWGYNNVRVKEGDEWKTTFCTKYGLFETKVMPFRLTNAPAAFQHFMNNILRDLLHVTVILYLDNILIFSKNPEEHKKHVKEVLKHLQENQLFCKASKCFFNTTTMEYLGIMISPEGISIEKSKVEAVQNWPTLKTWKQVQSFLRFANFLQRFVPEFSRIARPLNNLIPKDKEWQWGEGEEMAFLNIKQALNASGVAIGVVLSQQQEDGRLHPVAYMSKSFQGAANNYDTHNKELLAIIKALQHWRIFLEGTETPITIFTDHRNLEYWKESRNFNRRHAQWHLLLAGFNFRIHYRPGNQSGKPDVLS</sequence>
<dbReference type="InterPro" id="IPR043128">
    <property type="entry name" value="Rev_trsase/Diguanyl_cyclase"/>
</dbReference>
<keyword evidence="5" id="KW-0378">Hydrolase</keyword>
<keyword evidence="1" id="KW-0808">Transferase</keyword>
<evidence type="ECO:0000313" key="9">
    <source>
        <dbReference type="Proteomes" id="UP000044841"/>
    </source>
</evidence>
<name>A0A0K6GI98_9AGAM</name>
<keyword evidence="3" id="KW-0540">Nuclease</keyword>
<keyword evidence="4" id="KW-0255">Endonuclease</keyword>
<dbReference type="GO" id="GO:0016787">
    <property type="term" value="F:hydrolase activity"/>
    <property type="evidence" value="ECO:0007669"/>
    <property type="project" value="UniProtKB-KW"/>
</dbReference>
<dbReference type="FunFam" id="3.30.70.270:FF:000063">
    <property type="entry name" value="Zinc knuckle domaincontaining protein"/>
    <property type="match status" value="1"/>
</dbReference>
<dbReference type="PROSITE" id="PS50878">
    <property type="entry name" value="RT_POL"/>
    <property type="match status" value="1"/>
</dbReference>
<dbReference type="InterPro" id="IPR043502">
    <property type="entry name" value="DNA/RNA_pol_sf"/>
</dbReference>
<dbReference type="Pfam" id="PF17917">
    <property type="entry name" value="RT_RNaseH"/>
    <property type="match status" value="1"/>
</dbReference>
<evidence type="ECO:0000256" key="3">
    <source>
        <dbReference type="ARBA" id="ARBA00022722"/>
    </source>
</evidence>
<evidence type="ECO:0000256" key="4">
    <source>
        <dbReference type="ARBA" id="ARBA00022759"/>
    </source>
</evidence>